<accession>A0A1T4SDX0</accession>
<organism evidence="1 2">
    <name type="scientific">Consotaella salsifontis</name>
    <dbReference type="NCBI Taxonomy" id="1365950"/>
    <lineage>
        <taxon>Bacteria</taxon>
        <taxon>Pseudomonadati</taxon>
        <taxon>Pseudomonadota</taxon>
        <taxon>Alphaproteobacteria</taxon>
        <taxon>Hyphomicrobiales</taxon>
        <taxon>Aurantimonadaceae</taxon>
        <taxon>Consotaella</taxon>
    </lineage>
</organism>
<dbReference type="STRING" id="1365950.SAMN05428963_11068"/>
<dbReference type="Pfam" id="PF05135">
    <property type="entry name" value="Phage_connect_1"/>
    <property type="match status" value="1"/>
</dbReference>
<dbReference type="AlphaFoldDB" id="A0A1T4SDX0"/>
<reference evidence="1 2" key="1">
    <citation type="submission" date="2017-02" db="EMBL/GenBank/DDBJ databases">
        <authorList>
            <person name="Peterson S.W."/>
        </authorList>
    </citation>
    <scope>NUCLEOTIDE SEQUENCE [LARGE SCALE GENOMIC DNA]</scope>
    <source>
        <strain evidence="1 2">USBA 369</strain>
    </source>
</reference>
<gene>
    <name evidence="1" type="ORF">SAMN05428963_11068</name>
</gene>
<protein>
    <recommendedName>
        <fullName evidence="3">Phage gp6-like head-tail connector protein</fullName>
    </recommendedName>
</protein>
<dbReference type="NCBIfam" id="TIGR01560">
    <property type="entry name" value="put_DNA_pack"/>
    <property type="match status" value="1"/>
</dbReference>
<dbReference type="CDD" id="cd08054">
    <property type="entry name" value="gp6"/>
    <property type="match status" value="1"/>
</dbReference>
<evidence type="ECO:0008006" key="3">
    <source>
        <dbReference type="Google" id="ProtNLM"/>
    </source>
</evidence>
<dbReference type="RefSeq" id="WP_078709174.1">
    <property type="nucleotide sequence ID" value="NZ_FUXL01000010.1"/>
</dbReference>
<dbReference type="InterPro" id="IPR021146">
    <property type="entry name" value="Phage_gp6-like_head-tail"/>
</dbReference>
<dbReference type="InterPro" id="IPR006450">
    <property type="entry name" value="Phage_HK97_gp6-like"/>
</dbReference>
<evidence type="ECO:0000313" key="2">
    <source>
        <dbReference type="Proteomes" id="UP000190135"/>
    </source>
</evidence>
<dbReference type="Gene3D" id="1.10.3230.30">
    <property type="entry name" value="Phage gp6-like head-tail connector protein"/>
    <property type="match status" value="1"/>
</dbReference>
<dbReference type="Proteomes" id="UP000190135">
    <property type="component" value="Unassembled WGS sequence"/>
</dbReference>
<evidence type="ECO:0000313" key="1">
    <source>
        <dbReference type="EMBL" id="SKA26357.1"/>
    </source>
</evidence>
<dbReference type="EMBL" id="FUXL01000010">
    <property type="protein sequence ID" value="SKA26357.1"/>
    <property type="molecule type" value="Genomic_DNA"/>
</dbReference>
<sequence>MAYVEAQIGFALGDAVEFPDGTPADVEQAVLMVAAHFYENREATLVGVSAQEMPIGALDIIREHRRYSFG</sequence>
<keyword evidence="2" id="KW-1185">Reference proteome</keyword>
<dbReference type="OrthoDB" id="7307102at2"/>
<proteinExistence type="predicted"/>
<name>A0A1T4SDX0_9HYPH</name>